<sequence>MQEERKKVKEEMKIKKQNRKEGNAKSPRKKIKESTNTCKMSSNPTKTSNRLSCDMCSSLFHVKCVPYKHQQFVPEDVSMDHYVCHVCNSKVNNDDDDDISLKERTDDEENNTVEDLEADMLIDMYKENKL</sequence>
<dbReference type="Gene3D" id="3.30.40.10">
    <property type="entry name" value="Zinc/RING finger domain, C3HC4 (zinc finger)"/>
    <property type="match status" value="1"/>
</dbReference>
<dbReference type="InterPro" id="IPR011011">
    <property type="entry name" value="Znf_FYVE_PHD"/>
</dbReference>
<evidence type="ECO:0008006" key="4">
    <source>
        <dbReference type="Google" id="ProtNLM"/>
    </source>
</evidence>
<evidence type="ECO:0000313" key="2">
    <source>
        <dbReference type="EMBL" id="KAL3269083.1"/>
    </source>
</evidence>
<accession>A0ABD2MRU0</accession>
<dbReference type="SUPFAM" id="SSF57903">
    <property type="entry name" value="FYVE/PHD zinc finger"/>
    <property type="match status" value="1"/>
</dbReference>
<name>A0ABD2MRU0_9CUCU</name>
<gene>
    <name evidence="2" type="ORF">HHI36_008166</name>
</gene>
<comment type="caution">
    <text evidence="2">The sequence shown here is derived from an EMBL/GenBank/DDBJ whole genome shotgun (WGS) entry which is preliminary data.</text>
</comment>
<feature type="compositionally biased region" description="Polar residues" evidence="1">
    <location>
        <begin position="34"/>
        <end position="49"/>
    </location>
</feature>
<dbReference type="AlphaFoldDB" id="A0ABD2MRU0"/>
<keyword evidence="3" id="KW-1185">Reference proteome</keyword>
<protein>
    <recommendedName>
        <fullName evidence="4">Zinc finger PHD-type domain-containing protein</fullName>
    </recommendedName>
</protein>
<dbReference type="EMBL" id="JABFTP020000021">
    <property type="protein sequence ID" value="KAL3269083.1"/>
    <property type="molecule type" value="Genomic_DNA"/>
</dbReference>
<reference evidence="2 3" key="1">
    <citation type="journal article" date="2021" name="BMC Biol.">
        <title>Horizontally acquired antibacterial genes associated with adaptive radiation of ladybird beetles.</title>
        <authorList>
            <person name="Li H.S."/>
            <person name="Tang X.F."/>
            <person name="Huang Y.H."/>
            <person name="Xu Z.Y."/>
            <person name="Chen M.L."/>
            <person name="Du X.Y."/>
            <person name="Qiu B.Y."/>
            <person name="Chen P.T."/>
            <person name="Zhang W."/>
            <person name="Slipinski A."/>
            <person name="Escalona H.E."/>
            <person name="Waterhouse R.M."/>
            <person name="Zwick A."/>
            <person name="Pang H."/>
        </authorList>
    </citation>
    <scope>NUCLEOTIDE SEQUENCE [LARGE SCALE GENOMIC DNA]</scope>
    <source>
        <strain evidence="2">SYSU2018</strain>
    </source>
</reference>
<evidence type="ECO:0000313" key="3">
    <source>
        <dbReference type="Proteomes" id="UP001516400"/>
    </source>
</evidence>
<evidence type="ECO:0000256" key="1">
    <source>
        <dbReference type="SAM" id="MobiDB-lite"/>
    </source>
</evidence>
<feature type="compositionally biased region" description="Basic and acidic residues" evidence="1">
    <location>
        <begin position="1"/>
        <end position="23"/>
    </location>
</feature>
<proteinExistence type="predicted"/>
<organism evidence="2 3">
    <name type="scientific">Cryptolaemus montrouzieri</name>
    <dbReference type="NCBI Taxonomy" id="559131"/>
    <lineage>
        <taxon>Eukaryota</taxon>
        <taxon>Metazoa</taxon>
        <taxon>Ecdysozoa</taxon>
        <taxon>Arthropoda</taxon>
        <taxon>Hexapoda</taxon>
        <taxon>Insecta</taxon>
        <taxon>Pterygota</taxon>
        <taxon>Neoptera</taxon>
        <taxon>Endopterygota</taxon>
        <taxon>Coleoptera</taxon>
        <taxon>Polyphaga</taxon>
        <taxon>Cucujiformia</taxon>
        <taxon>Coccinelloidea</taxon>
        <taxon>Coccinellidae</taxon>
        <taxon>Scymninae</taxon>
        <taxon>Scymnini</taxon>
        <taxon>Cryptolaemus</taxon>
    </lineage>
</organism>
<dbReference type="InterPro" id="IPR013083">
    <property type="entry name" value="Znf_RING/FYVE/PHD"/>
</dbReference>
<dbReference type="Proteomes" id="UP001516400">
    <property type="component" value="Unassembled WGS sequence"/>
</dbReference>
<feature type="region of interest" description="Disordered" evidence="1">
    <location>
        <begin position="1"/>
        <end position="49"/>
    </location>
</feature>